<dbReference type="GO" id="GO:0090482">
    <property type="term" value="F:vitamin transmembrane transporter activity"/>
    <property type="evidence" value="ECO:0007669"/>
    <property type="project" value="InterPro"/>
</dbReference>
<keyword evidence="9" id="KW-1015">Disulfide bond</keyword>
<dbReference type="Pfam" id="PF00273">
    <property type="entry name" value="Serum_albumin"/>
    <property type="match status" value="2"/>
</dbReference>
<comment type="subunit">
    <text evidence="13">Associates with membrane-bound immunoglobulin on the surface of B-lymphocytes and with IgG Fc receptor on the membranes of T-lymphocytes. Interacts with LRP2; the interaction is required for renal uptake of GC in complex with 25-hydroxyvitamin D3.</text>
</comment>
<dbReference type="RefSeq" id="XP_006272271.2">
    <property type="nucleotide sequence ID" value="XM_006272209.4"/>
</dbReference>
<evidence type="ECO:0000256" key="8">
    <source>
        <dbReference type="ARBA" id="ARBA00022897"/>
    </source>
</evidence>
<evidence type="ECO:0000313" key="17">
    <source>
        <dbReference type="Proteomes" id="UP000050525"/>
    </source>
</evidence>
<keyword evidence="10" id="KW-0009">Actin-binding</keyword>
<dbReference type="EMBL" id="AKHW03004011">
    <property type="protein sequence ID" value="KYO31936.1"/>
    <property type="molecule type" value="Genomic_DNA"/>
</dbReference>
<dbReference type="SMART" id="SM00103">
    <property type="entry name" value="ALBUMIN"/>
    <property type="match status" value="2"/>
</dbReference>
<comment type="function">
    <text evidence="1">Involved in vitamin D transport and storage, scavenging of extracellular G-actin, enhancement of the chemotactic activity of C5 alpha for neutrophils in inflammation and macrophage activation.</text>
</comment>
<dbReference type="CDD" id="cd00015">
    <property type="entry name" value="ALBUMIN"/>
    <property type="match status" value="1"/>
</dbReference>
<dbReference type="PANTHER" id="PTHR11385:SF11">
    <property type="entry name" value="VITAMIN D-BINDING PROTEIN"/>
    <property type="match status" value="1"/>
</dbReference>
<dbReference type="InterPro" id="IPR015247">
    <property type="entry name" value="VitD-bind_III"/>
</dbReference>
<proteinExistence type="predicted"/>
<evidence type="ECO:0000256" key="14">
    <source>
        <dbReference type="SAM" id="SignalP"/>
    </source>
</evidence>
<keyword evidence="6 14" id="KW-0732">Signal</keyword>
<reference evidence="16 17" key="1">
    <citation type="journal article" date="2012" name="Genome Biol.">
        <title>Sequencing three crocodilian genomes to illuminate the evolution of archosaurs and amniotes.</title>
        <authorList>
            <person name="St John J.A."/>
            <person name="Braun E.L."/>
            <person name="Isberg S.R."/>
            <person name="Miles L.G."/>
            <person name="Chong A.Y."/>
            <person name="Gongora J."/>
            <person name="Dalzell P."/>
            <person name="Moran C."/>
            <person name="Bed'hom B."/>
            <person name="Abzhanov A."/>
            <person name="Burgess S.C."/>
            <person name="Cooksey A.M."/>
            <person name="Castoe T.A."/>
            <person name="Crawford N.G."/>
            <person name="Densmore L.D."/>
            <person name="Drew J.C."/>
            <person name="Edwards S.V."/>
            <person name="Faircloth B.C."/>
            <person name="Fujita M.K."/>
            <person name="Greenwold M.J."/>
            <person name="Hoffmann F.G."/>
            <person name="Howard J.M."/>
            <person name="Iguchi T."/>
            <person name="Janes D.E."/>
            <person name="Khan S.Y."/>
            <person name="Kohno S."/>
            <person name="de Koning A.J."/>
            <person name="Lance S.L."/>
            <person name="McCarthy F.M."/>
            <person name="McCormack J.E."/>
            <person name="Merchant M.E."/>
            <person name="Peterson D.G."/>
            <person name="Pollock D.D."/>
            <person name="Pourmand N."/>
            <person name="Raney B.J."/>
            <person name="Roessler K.A."/>
            <person name="Sanford J.R."/>
            <person name="Sawyer R.H."/>
            <person name="Schmidt C.J."/>
            <person name="Triplett E.W."/>
            <person name="Tuberville T.D."/>
            <person name="Venegas-Anaya M."/>
            <person name="Howard J.T."/>
            <person name="Jarvis E.D."/>
            <person name="Guillette L.J.Jr."/>
            <person name="Glenn T.C."/>
            <person name="Green R.E."/>
            <person name="Ray D.A."/>
        </authorList>
    </citation>
    <scope>NUCLEOTIDE SEQUENCE [LARGE SCALE GENOMIC DNA]</scope>
    <source>
        <strain evidence="16">KSC_2009_1</strain>
    </source>
</reference>
<dbReference type="GO" id="GO:0072562">
    <property type="term" value="C:blood microparticle"/>
    <property type="evidence" value="ECO:0007669"/>
    <property type="project" value="TreeGrafter"/>
</dbReference>
<dbReference type="GO" id="GO:0003779">
    <property type="term" value="F:actin binding"/>
    <property type="evidence" value="ECO:0007669"/>
    <property type="project" value="UniProtKB-KW"/>
</dbReference>
<evidence type="ECO:0000259" key="15">
    <source>
        <dbReference type="PROSITE" id="PS51438"/>
    </source>
</evidence>
<evidence type="ECO:0000256" key="9">
    <source>
        <dbReference type="ARBA" id="ARBA00023157"/>
    </source>
</evidence>
<feature type="domain" description="Albumin" evidence="15">
    <location>
        <begin position="209"/>
        <end position="395"/>
    </location>
</feature>
<dbReference type="InterPro" id="IPR020858">
    <property type="entry name" value="Serum_albumin-like"/>
</dbReference>
<protein>
    <recommendedName>
        <fullName evidence="3">Vitamin D-binding protein</fullName>
    </recommendedName>
    <alternativeName>
        <fullName evidence="11">Gc-globulin</fullName>
    </alternativeName>
    <alternativeName>
        <fullName evidence="12">Group-specific component</fullName>
    </alternativeName>
</protein>
<dbReference type="Pfam" id="PF09164">
    <property type="entry name" value="VitD-bind_III"/>
    <property type="match status" value="1"/>
</dbReference>
<evidence type="ECO:0000256" key="11">
    <source>
        <dbReference type="ARBA" id="ARBA00029834"/>
    </source>
</evidence>
<dbReference type="InterPro" id="IPR014760">
    <property type="entry name" value="Serum_albumin_N"/>
</dbReference>
<evidence type="ECO:0000256" key="5">
    <source>
        <dbReference type="ARBA" id="ARBA00022525"/>
    </source>
</evidence>
<evidence type="ECO:0000256" key="13">
    <source>
        <dbReference type="ARBA" id="ARBA00046813"/>
    </source>
</evidence>
<evidence type="ECO:0000256" key="1">
    <source>
        <dbReference type="ARBA" id="ARBA00002354"/>
    </source>
</evidence>
<feature type="signal peptide" evidence="14">
    <location>
        <begin position="1"/>
        <end position="16"/>
    </location>
</feature>
<dbReference type="InterPro" id="IPR000264">
    <property type="entry name" value="ALB/AFP/VDB"/>
</dbReference>
<sequence length="483" mass="54308">MKGVLVLLLALSLGHALQRGRDYMRDKICQEFNNLGKNDFRTLTIIMNSKKFSNATFEEISHIVKEMVSLVETCCAEGADPNCYDEGSSALSDKSCDENSPFPMHAGTADCCTHQGLEKKLCLAALHHPPKAFPTYVEPSNEELCDAFKKDPKDFADKFLYEYSSNFGQAPLPLLVASTGSYLSMVSTCCISPSPGICFLKERLERKTVSITTRMANRVCSQLAVYGKEKTKFSSLVMFSQKIPCASFEEILPLAEDAAEVFSKFCNSTTEDSVQKELSEHTTKICSTLSSKDEKFADCCQGKNLMQDYLCIYSLQHAKVTSLPDIDTPTNEQLCSEDRDQNSYRYMFEISRRYTSIPEVFLSKLYDATKKVMDECCRAVDVTGCLNNKKHQGKKEVFQFLEKANELCGEYTNNTFLEFKKRLKDNFQKTMTGATPEYITELVEDRANFASTCCTMNSPPLYCDLKIKAEAGRTCDYGSCRLI</sequence>
<evidence type="ECO:0000256" key="7">
    <source>
        <dbReference type="ARBA" id="ARBA00022737"/>
    </source>
</evidence>
<dbReference type="CTD" id="2638"/>
<keyword evidence="7" id="KW-0677">Repeat</keyword>
<comment type="caution">
    <text evidence="16">The sequence shown here is derived from an EMBL/GenBank/DDBJ whole genome shotgun (WGS) entry which is preliminary data.</text>
</comment>
<dbReference type="Proteomes" id="UP000050525">
    <property type="component" value="Unassembled WGS sequence"/>
</dbReference>
<keyword evidence="8" id="KW-0848">Vitamin D</keyword>
<dbReference type="PRINTS" id="PR00804">
    <property type="entry name" value="VITAMNDBNDNG"/>
</dbReference>
<dbReference type="AlphaFoldDB" id="A0A151N541"/>
<dbReference type="GO" id="GO:0005499">
    <property type="term" value="F:vitamin D binding"/>
    <property type="evidence" value="ECO:0007669"/>
    <property type="project" value="UniProtKB-KW"/>
</dbReference>
<dbReference type="OrthoDB" id="9874779at2759"/>
<keyword evidence="5" id="KW-0964">Secreted</keyword>
<dbReference type="GeneID" id="102572416"/>
<keyword evidence="4" id="KW-0813">Transport</keyword>
<comment type="subcellular location">
    <subcellularLocation>
        <location evidence="2">Secreted</location>
    </subcellularLocation>
</comment>
<evidence type="ECO:0000256" key="4">
    <source>
        <dbReference type="ARBA" id="ARBA00022448"/>
    </source>
</evidence>
<dbReference type="SUPFAM" id="SSF48552">
    <property type="entry name" value="Serum albumin-like"/>
    <property type="match status" value="3"/>
</dbReference>
<dbReference type="KEGG" id="amj:102572416"/>
<dbReference type="Gene3D" id="1.10.246.10">
    <property type="match status" value="5"/>
</dbReference>
<dbReference type="PROSITE" id="PS51438">
    <property type="entry name" value="ALBUMIN_2"/>
    <property type="match status" value="2"/>
</dbReference>
<gene>
    <name evidence="16" type="primary">GC</name>
    <name evidence="16" type="ORF">Y1Q_0012166</name>
</gene>
<evidence type="ECO:0000256" key="2">
    <source>
        <dbReference type="ARBA" id="ARBA00004613"/>
    </source>
</evidence>
<name>A0A151N541_ALLMI</name>
<dbReference type="GO" id="GO:0005737">
    <property type="term" value="C:cytoplasm"/>
    <property type="evidence" value="ECO:0007669"/>
    <property type="project" value="TreeGrafter"/>
</dbReference>
<dbReference type="PRINTS" id="PR00802">
    <property type="entry name" value="SERUMALBUMIN"/>
</dbReference>
<evidence type="ECO:0000256" key="12">
    <source>
        <dbReference type="ARBA" id="ARBA00032443"/>
    </source>
</evidence>
<keyword evidence="17" id="KW-1185">Reference proteome</keyword>
<dbReference type="InterPro" id="IPR000213">
    <property type="entry name" value="VitD-bd"/>
</dbReference>
<evidence type="ECO:0000256" key="3">
    <source>
        <dbReference type="ARBA" id="ARBA00020134"/>
    </source>
</evidence>
<evidence type="ECO:0000256" key="6">
    <source>
        <dbReference type="ARBA" id="ARBA00022729"/>
    </source>
</evidence>
<feature type="domain" description="Albumin" evidence="15">
    <location>
        <begin position="16"/>
        <end position="208"/>
    </location>
</feature>
<evidence type="ECO:0000256" key="10">
    <source>
        <dbReference type="ARBA" id="ARBA00023203"/>
    </source>
</evidence>
<dbReference type="PANTHER" id="PTHR11385">
    <property type="entry name" value="SERUM ALBUMIN-RELATED"/>
    <property type="match status" value="1"/>
</dbReference>
<organism evidence="16 17">
    <name type="scientific">Alligator mississippiensis</name>
    <name type="common">American alligator</name>
    <dbReference type="NCBI Taxonomy" id="8496"/>
    <lineage>
        <taxon>Eukaryota</taxon>
        <taxon>Metazoa</taxon>
        <taxon>Chordata</taxon>
        <taxon>Craniata</taxon>
        <taxon>Vertebrata</taxon>
        <taxon>Euteleostomi</taxon>
        <taxon>Archelosauria</taxon>
        <taxon>Archosauria</taxon>
        <taxon>Crocodylia</taxon>
        <taxon>Alligatoridae</taxon>
        <taxon>Alligatorinae</taxon>
        <taxon>Alligator</taxon>
    </lineage>
</organism>
<evidence type="ECO:0000313" key="16">
    <source>
        <dbReference type="EMBL" id="KYO31936.1"/>
    </source>
</evidence>
<accession>A0A151N541</accession>
<dbReference type="eggNOG" id="ENOG502QTPW">
    <property type="taxonomic scope" value="Eukaryota"/>
</dbReference>
<dbReference type="STRING" id="8496.A0A151N541"/>
<feature type="chain" id="PRO_5007585748" description="Vitamin D-binding protein" evidence="14">
    <location>
        <begin position="17"/>
        <end position="483"/>
    </location>
</feature>